<dbReference type="Proteomes" id="UP000694843">
    <property type="component" value="Unplaced"/>
</dbReference>
<dbReference type="GeneID" id="108676323"/>
<keyword evidence="2" id="KW-1133">Transmembrane helix</keyword>
<proteinExistence type="predicted"/>
<feature type="transmembrane region" description="Helical" evidence="2">
    <location>
        <begin position="53"/>
        <end position="75"/>
    </location>
</feature>
<evidence type="ECO:0000313" key="3">
    <source>
        <dbReference type="Proteomes" id="UP000694843"/>
    </source>
</evidence>
<evidence type="ECO:0000313" key="4">
    <source>
        <dbReference type="RefSeq" id="XP_018019876.1"/>
    </source>
</evidence>
<sequence>MEASDGVRNRAPQRDQFADEEEAESVEELRQRLHHMRSLVNDRPTRKSGIDDGFLSVVFGGILVIITFVAVYAFYHLFSAVYRRWSPPPNGW</sequence>
<keyword evidence="2" id="KW-0472">Membrane</keyword>
<dbReference type="KEGG" id="hazt:108676323"/>
<dbReference type="AlphaFoldDB" id="A0A8B7P493"/>
<feature type="compositionally biased region" description="Basic and acidic residues" evidence="1">
    <location>
        <begin position="1"/>
        <end position="17"/>
    </location>
</feature>
<dbReference type="RefSeq" id="XP_018019876.1">
    <property type="nucleotide sequence ID" value="XM_018164387.2"/>
</dbReference>
<keyword evidence="3" id="KW-1185">Reference proteome</keyword>
<reference evidence="4" key="1">
    <citation type="submission" date="2025-08" db="UniProtKB">
        <authorList>
            <consortium name="RefSeq"/>
        </authorList>
    </citation>
    <scope>IDENTIFICATION</scope>
    <source>
        <tissue evidence="4">Whole organism</tissue>
    </source>
</reference>
<protein>
    <submittedName>
        <fullName evidence="4">Uncharacterized protein LOC108676323</fullName>
    </submittedName>
</protein>
<organism evidence="3 4">
    <name type="scientific">Hyalella azteca</name>
    <name type="common">Amphipod</name>
    <dbReference type="NCBI Taxonomy" id="294128"/>
    <lineage>
        <taxon>Eukaryota</taxon>
        <taxon>Metazoa</taxon>
        <taxon>Ecdysozoa</taxon>
        <taxon>Arthropoda</taxon>
        <taxon>Crustacea</taxon>
        <taxon>Multicrustacea</taxon>
        <taxon>Malacostraca</taxon>
        <taxon>Eumalacostraca</taxon>
        <taxon>Peracarida</taxon>
        <taxon>Amphipoda</taxon>
        <taxon>Senticaudata</taxon>
        <taxon>Talitrida</taxon>
        <taxon>Talitroidea</taxon>
        <taxon>Hyalellidae</taxon>
        <taxon>Hyalella</taxon>
    </lineage>
</organism>
<dbReference type="OrthoDB" id="6585706at2759"/>
<accession>A0A8B7P493</accession>
<feature type="region of interest" description="Disordered" evidence="1">
    <location>
        <begin position="1"/>
        <end position="23"/>
    </location>
</feature>
<evidence type="ECO:0000256" key="2">
    <source>
        <dbReference type="SAM" id="Phobius"/>
    </source>
</evidence>
<gene>
    <name evidence="4" type="primary">LOC108676323</name>
</gene>
<evidence type="ECO:0000256" key="1">
    <source>
        <dbReference type="SAM" id="MobiDB-lite"/>
    </source>
</evidence>
<keyword evidence="2" id="KW-0812">Transmembrane</keyword>
<name>A0A8B7P493_HYAAZ</name>